<evidence type="ECO:0000259" key="2">
    <source>
        <dbReference type="Pfam" id="PF23355"/>
    </source>
</evidence>
<comment type="caution">
    <text evidence="3">The sequence shown here is derived from an EMBL/GenBank/DDBJ whole genome shotgun (WGS) entry which is preliminary data.</text>
</comment>
<proteinExistence type="predicted"/>
<keyword evidence="4" id="KW-1185">Reference proteome</keyword>
<dbReference type="PANTHER" id="PTHR12969">
    <property type="entry name" value="NGD5/OSM-6/IFT52"/>
    <property type="match status" value="1"/>
</dbReference>
<evidence type="ECO:0000313" key="4">
    <source>
        <dbReference type="Proteomes" id="UP000823941"/>
    </source>
</evidence>
<dbReference type="InterPro" id="IPR055458">
    <property type="entry name" value="IFT52_GIFT"/>
</dbReference>
<feature type="domain" description="IFT52 GIFT" evidence="2">
    <location>
        <begin position="7"/>
        <end position="205"/>
    </location>
</feature>
<dbReference type="CDD" id="cd23683">
    <property type="entry name" value="IFT52_CTD"/>
    <property type="match status" value="1"/>
</dbReference>
<feature type="domain" description="IFT52 central" evidence="1">
    <location>
        <begin position="328"/>
        <end position="388"/>
    </location>
</feature>
<dbReference type="Pfam" id="PF23352">
    <property type="entry name" value="IFT52_central"/>
    <property type="match status" value="1"/>
</dbReference>
<dbReference type="EMBL" id="JAHIBW010000020">
    <property type="protein sequence ID" value="KAG7300989.1"/>
    <property type="molecule type" value="Genomic_DNA"/>
</dbReference>
<gene>
    <name evidence="3" type="ORF">JYU34_015351</name>
</gene>
<organism evidence="3 4">
    <name type="scientific">Plutella xylostella</name>
    <name type="common">Diamondback moth</name>
    <name type="synonym">Plutella maculipennis</name>
    <dbReference type="NCBI Taxonomy" id="51655"/>
    <lineage>
        <taxon>Eukaryota</taxon>
        <taxon>Metazoa</taxon>
        <taxon>Ecdysozoa</taxon>
        <taxon>Arthropoda</taxon>
        <taxon>Hexapoda</taxon>
        <taxon>Insecta</taxon>
        <taxon>Pterygota</taxon>
        <taxon>Neoptera</taxon>
        <taxon>Endopterygota</taxon>
        <taxon>Lepidoptera</taxon>
        <taxon>Glossata</taxon>
        <taxon>Ditrysia</taxon>
        <taxon>Yponomeutoidea</taxon>
        <taxon>Plutellidae</taxon>
        <taxon>Plutella</taxon>
    </lineage>
</organism>
<sequence>MKSVVNTILFDVSKNEMFKINESYKVLHRKLKSTWKVMINRDPISEAVLADVKVLVIAGPQGVYSDEELASMRALLQRGGGVLAAMSDGGEEAINTNINFLLEEYGIVVNNDCVVRAKYHKFYHPKECHISNGVLNRSFQKLIMKMPNYSSESDDYLEEPATPNFVYPYGATLTVKKPAVALLSSSDVCYPVKRPVAAVYTSEKSGATLTVKKPAVALLSSSDVCYPVKRPVAAVYTSEKSGGKLFVIGSGHFFADQYLECESNDLIRELVFNYLGGIGDLHLHPIDVDDPDINEYRTLGDTIFLSKLPLPEPASAPPPRLSGLHPHALFKWQLFSLNLAALPEVLGLYEPLGVKHEPLRLIAPQFETPLPPLQLAVFPPTFREPPPPPLELFDLDEAFSSEKSQLARLTNKCLQPASSRMGQGDGQLEHELEYFVRECGRALRLSRALPGDQESPAGKQILHQIAVQLATFKKIAPRD</sequence>
<reference evidence="3 4" key="1">
    <citation type="submission" date="2021-06" db="EMBL/GenBank/DDBJ databases">
        <title>A haploid diamondback moth (Plutella xylostella L.) genome assembly resolves 31 chromosomes and identifies a diamide resistance mutation.</title>
        <authorList>
            <person name="Ward C.M."/>
            <person name="Perry K.D."/>
            <person name="Baker G."/>
            <person name="Powis K."/>
            <person name="Heckel D.G."/>
            <person name="Baxter S.W."/>
        </authorList>
    </citation>
    <scope>NUCLEOTIDE SEQUENCE [LARGE SCALE GENOMIC DNA]</scope>
    <source>
        <strain evidence="3 4">LV</strain>
        <tissue evidence="3">Single pupa</tissue>
    </source>
</reference>
<dbReference type="Gene3D" id="6.10.250.2800">
    <property type="match status" value="1"/>
</dbReference>
<evidence type="ECO:0000313" key="3">
    <source>
        <dbReference type="EMBL" id="KAG7300989.1"/>
    </source>
</evidence>
<dbReference type="Proteomes" id="UP000823941">
    <property type="component" value="Chromosome 20"/>
</dbReference>
<dbReference type="InterPro" id="IPR055460">
    <property type="entry name" value="IFT52_central"/>
</dbReference>
<evidence type="ECO:0000259" key="1">
    <source>
        <dbReference type="Pfam" id="PF23352"/>
    </source>
</evidence>
<feature type="domain" description="IFT52 GIFT" evidence="2">
    <location>
        <begin position="206"/>
        <end position="288"/>
    </location>
</feature>
<dbReference type="PANTHER" id="PTHR12969:SF7">
    <property type="entry name" value="INTRAFLAGELLAR TRANSPORT PROTEIN 52 HOMOLOG"/>
    <property type="match status" value="1"/>
</dbReference>
<name>A0ABQ7Q6X9_PLUXY</name>
<accession>A0ABQ7Q6X9</accession>
<dbReference type="InterPro" id="IPR039975">
    <property type="entry name" value="IFT52"/>
</dbReference>
<dbReference type="Pfam" id="PF23355">
    <property type="entry name" value="IFT52_GIFT"/>
    <property type="match status" value="2"/>
</dbReference>
<protein>
    <submittedName>
        <fullName evidence="3">Uncharacterized protein</fullName>
    </submittedName>
</protein>